<accession>A0A2B4R9U0</accession>
<evidence type="ECO:0000313" key="3">
    <source>
        <dbReference type="Proteomes" id="UP000225706"/>
    </source>
</evidence>
<dbReference type="Proteomes" id="UP000225706">
    <property type="component" value="Unassembled WGS sequence"/>
</dbReference>
<gene>
    <name evidence="2" type="ORF">AWC38_SpisGene21445</name>
</gene>
<reference evidence="3" key="1">
    <citation type="journal article" date="2017" name="bioRxiv">
        <title>Comparative analysis of the genomes of Stylophora pistillata and Acropora digitifera provides evidence for extensive differences between species of corals.</title>
        <authorList>
            <person name="Voolstra C.R."/>
            <person name="Li Y."/>
            <person name="Liew Y.J."/>
            <person name="Baumgarten S."/>
            <person name="Zoccola D."/>
            <person name="Flot J.-F."/>
            <person name="Tambutte S."/>
            <person name="Allemand D."/>
            <person name="Aranda M."/>
        </authorList>
    </citation>
    <scope>NUCLEOTIDE SEQUENCE [LARGE SCALE GENOMIC DNA]</scope>
</reference>
<dbReference type="PANTHER" id="PTHR35558:SF1">
    <property type="entry name" value="ENDONUCLEASE_EXONUCLEASE_PHOSPHATASE DOMAIN-CONTAINING PROTEIN"/>
    <property type="match status" value="1"/>
</dbReference>
<keyword evidence="3" id="KW-1185">Reference proteome</keyword>
<dbReference type="EMBL" id="LSMT01000785">
    <property type="protein sequence ID" value="PFX14401.1"/>
    <property type="molecule type" value="Genomic_DNA"/>
</dbReference>
<sequence>MPPRKRAHSDQSNTQRKKRAYSDQSNTQRTKLAHSDESNTQRRTKRTRGSDLSEVSPNVAVAAQTRSSDHKQNLISVDLRALSTSITTTISQAIQQALGTGGTPSLVQDPRTPSILPIEGDGERSSSGAIQGEITAITQGTQPQSSPRQAFSSIAIALGSRVNPKIKAKIWGSEYVDFGGLLSLSPNIDRYTLSLTPSNTSSNQPQLTLEPSQPPKRIHSLNQWLSAFNTFVTIYVEKYPPEASKLMKYCEVVRDIASKPDDWSFYDEQFRYGSSVNDHIPEEFSSVRYASISHAISVIKQLGAGCFMAKTDIKSAFRIIPFHPKDNSLLGMKWANQYYYDPYILCQWDVVPAVRFSNLSVQLLGGYENICLFLPV</sequence>
<dbReference type="OrthoDB" id="5988538at2759"/>
<organism evidence="2 3">
    <name type="scientific">Stylophora pistillata</name>
    <name type="common">Smooth cauliflower coral</name>
    <dbReference type="NCBI Taxonomy" id="50429"/>
    <lineage>
        <taxon>Eukaryota</taxon>
        <taxon>Metazoa</taxon>
        <taxon>Cnidaria</taxon>
        <taxon>Anthozoa</taxon>
        <taxon>Hexacorallia</taxon>
        <taxon>Scleractinia</taxon>
        <taxon>Astrocoeniina</taxon>
        <taxon>Pocilloporidae</taxon>
        <taxon>Stylophora</taxon>
    </lineage>
</organism>
<protein>
    <submittedName>
        <fullName evidence="2">Uncharacterized protein</fullName>
    </submittedName>
</protein>
<name>A0A2B4R9U0_STYPI</name>
<evidence type="ECO:0000256" key="1">
    <source>
        <dbReference type="SAM" id="MobiDB-lite"/>
    </source>
</evidence>
<dbReference type="PANTHER" id="PTHR35558">
    <property type="entry name" value="SGNH_HYDRO DOMAIN-CONTAINING PROTEIN"/>
    <property type="match status" value="1"/>
</dbReference>
<proteinExistence type="predicted"/>
<dbReference type="AlphaFoldDB" id="A0A2B4R9U0"/>
<feature type="region of interest" description="Disordered" evidence="1">
    <location>
        <begin position="1"/>
        <end position="57"/>
    </location>
</feature>
<evidence type="ECO:0000313" key="2">
    <source>
        <dbReference type="EMBL" id="PFX14401.1"/>
    </source>
</evidence>
<comment type="caution">
    <text evidence="2">The sequence shown here is derived from an EMBL/GenBank/DDBJ whole genome shotgun (WGS) entry which is preliminary data.</text>
</comment>